<dbReference type="Gene3D" id="6.10.140.850">
    <property type="match status" value="1"/>
</dbReference>
<dbReference type="Pfam" id="PF03965">
    <property type="entry name" value="Penicillinase_R"/>
    <property type="match status" value="1"/>
</dbReference>
<organism evidence="5 6">
    <name type="scientific">Diaminobutyricimonas aerilata</name>
    <dbReference type="NCBI Taxonomy" id="1162967"/>
    <lineage>
        <taxon>Bacteria</taxon>
        <taxon>Bacillati</taxon>
        <taxon>Actinomycetota</taxon>
        <taxon>Actinomycetes</taxon>
        <taxon>Micrococcales</taxon>
        <taxon>Microbacteriaceae</taxon>
        <taxon>Diaminobutyricimonas</taxon>
    </lineage>
</organism>
<sequence>MATLGDLERGIMDILWDTGDRLSAYDLRDRLAADGGEAGKRLAATTVLTVLSRLEHKGFVARDRASRPHVYRAASSRADHMAELMHEVLGGAADRTAVLERFVGQVSPDDADMLRRLLDRPRD</sequence>
<keyword evidence="4" id="KW-0804">Transcription</keyword>
<dbReference type="Gene3D" id="1.10.10.10">
    <property type="entry name" value="Winged helix-like DNA-binding domain superfamily/Winged helix DNA-binding domain"/>
    <property type="match status" value="1"/>
</dbReference>
<dbReference type="EMBL" id="PGFF01000001">
    <property type="protein sequence ID" value="PJJ72890.1"/>
    <property type="molecule type" value="Genomic_DNA"/>
</dbReference>
<keyword evidence="2" id="KW-0805">Transcription regulation</keyword>
<dbReference type="GO" id="GO:0045892">
    <property type="term" value="P:negative regulation of DNA-templated transcription"/>
    <property type="evidence" value="ECO:0007669"/>
    <property type="project" value="InterPro"/>
</dbReference>
<dbReference type="AlphaFoldDB" id="A0A2M9CLX0"/>
<dbReference type="InterPro" id="IPR036390">
    <property type="entry name" value="WH_DNA-bd_sf"/>
</dbReference>
<accession>A0A2M9CLX0</accession>
<evidence type="ECO:0000256" key="3">
    <source>
        <dbReference type="ARBA" id="ARBA00023125"/>
    </source>
</evidence>
<dbReference type="GO" id="GO:0003677">
    <property type="term" value="F:DNA binding"/>
    <property type="evidence" value="ECO:0007669"/>
    <property type="project" value="UniProtKB-KW"/>
</dbReference>
<dbReference type="SUPFAM" id="SSF46785">
    <property type="entry name" value="Winged helix' DNA-binding domain"/>
    <property type="match status" value="1"/>
</dbReference>
<gene>
    <name evidence="5" type="ORF">CLV46_2467</name>
</gene>
<comment type="caution">
    <text evidence="5">The sequence shown here is derived from an EMBL/GenBank/DDBJ whole genome shotgun (WGS) entry which is preliminary data.</text>
</comment>
<dbReference type="Proteomes" id="UP000228758">
    <property type="component" value="Unassembled WGS sequence"/>
</dbReference>
<dbReference type="InterPro" id="IPR005650">
    <property type="entry name" value="BlaI_family"/>
</dbReference>
<dbReference type="InterPro" id="IPR036388">
    <property type="entry name" value="WH-like_DNA-bd_sf"/>
</dbReference>
<dbReference type="OrthoDB" id="9813987at2"/>
<name>A0A2M9CLX0_9MICO</name>
<evidence type="ECO:0000256" key="4">
    <source>
        <dbReference type="ARBA" id="ARBA00023163"/>
    </source>
</evidence>
<evidence type="ECO:0000313" key="6">
    <source>
        <dbReference type="Proteomes" id="UP000228758"/>
    </source>
</evidence>
<evidence type="ECO:0000256" key="2">
    <source>
        <dbReference type="ARBA" id="ARBA00023015"/>
    </source>
</evidence>
<evidence type="ECO:0000313" key="5">
    <source>
        <dbReference type="EMBL" id="PJJ72890.1"/>
    </source>
</evidence>
<dbReference type="RefSeq" id="WP_100365032.1">
    <property type="nucleotide sequence ID" value="NZ_PGFF01000001.1"/>
</dbReference>
<reference evidence="5 6" key="1">
    <citation type="submission" date="2017-11" db="EMBL/GenBank/DDBJ databases">
        <title>Genomic Encyclopedia of Archaeal and Bacterial Type Strains, Phase II (KMG-II): From Individual Species to Whole Genera.</title>
        <authorList>
            <person name="Goeker M."/>
        </authorList>
    </citation>
    <scope>NUCLEOTIDE SEQUENCE [LARGE SCALE GENOMIC DNA]</scope>
    <source>
        <strain evidence="5 6">DSM 27393</strain>
    </source>
</reference>
<evidence type="ECO:0000256" key="1">
    <source>
        <dbReference type="ARBA" id="ARBA00011046"/>
    </source>
</evidence>
<keyword evidence="6" id="KW-1185">Reference proteome</keyword>
<proteinExistence type="inferred from homology"/>
<protein>
    <submittedName>
        <fullName evidence="5">Putative transcriptional regulator</fullName>
    </submittedName>
</protein>
<comment type="similarity">
    <text evidence="1">Belongs to the BlaI transcriptional regulatory family.</text>
</comment>
<keyword evidence="3" id="KW-0238">DNA-binding</keyword>